<feature type="compositionally biased region" description="Pro residues" evidence="1">
    <location>
        <begin position="1"/>
        <end position="10"/>
    </location>
</feature>
<dbReference type="Pfam" id="PF14155">
    <property type="entry name" value="DUF4307"/>
    <property type="match status" value="1"/>
</dbReference>
<keyword evidence="4" id="KW-1185">Reference proteome</keyword>
<name>A0A0V8IJR6_9MICC</name>
<dbReference type="Proteomes" id="UP000053199">
    <property type="component" value="Unassembled WGS sequence"/>
</dbReference>
<evidence type="ECO:0000313" key="4">
    <source>
        <dbReference type="Proteomes" id="UP000053199"/>
    </source>
</evidence>
<comment type="caution">
    <text evidence="3">The sequence shown here is derived from an EMBL/GenBank/DDBJ whole genome shotgun (WGS) entry which is preliminary data.</text>
</comment>
<feature type="region of interest" description="Disordered" evidence="1">
    <location>
        <begin position="1"/>
        <end position="26"/>
    </location>
</feature>
<organism evidence="3 4">
    <name type="scientific">Pseudarthrobacter enclensis</name>
    <dbReference type="NCBI Taxonomy" id="993070"/>
    <lineage>
        <taxon>Bacteria</taxon>
        <taxon>Bacillati</taxon>
        <taxon>Actinomycetota</taxon>
        <taxon>Actinomycetes</taxon>
        <taxon>Micrococcales</taxon>
        <taxon>Micrococcaceae</taxon>
        <taxon>Pseudarthrobacter</taxon>
    </lineage>
</organism>
<evidence type="ECO:0000313" key="3">
    <source>
        <dbReference type="EMBL" id="KSU75000.1"/>
    </source>
</evidence>
<feature type="transmembrane region" description="Helical" evidence="2">
    <location>
        <begin position="35"/>
        <end position="53"/>
    </location>
</feature>
<dbReference type="STRING" id="993070.AS031_13475"/>
<reference evidence="3 4" key="1">
    <citation type="journal article" date="2014" name="Arch. Microbiol.">
        <title>Arthrobacter enclensis sp. nov., isolated from sediment sample.</title>
        <authorList>
            <person name="Dastager S.G."/>
            <person name="Liu Q."/>
            <person name="Tang S.K."/>
            <person name="Krishnamurthi S."/>
            <person name="Lee J.C."/>
            <person name="Li W.J."/>
        </authorList>
    </citation>
    <scope>NUCLEOTIDE SEQUENCE [LARGE SCALE GENOMIC DNA]</scope>
    <source>
        <strain evidence="3 4">NIO-1008</strain>
    </source>
</reference>
<evidence type="ECO:0000256" key="2">
    <source>
        <dbReference type="SAM" id="Phobius"/>
    </source>
</evidence>
<gene>
    <name evidence="3" type="ORF">AS031_13475</name>
</gene>
<dbReference type="EMBL" id="LNQM01000006">
    <property type="protein sequence ID" value="KSU75000.1"/>
    <property type="molecule type" value="Genomic_DNA"/>
</dbReference>
<accession>A0A0V8IJR6</accession>
<keyword evidence="2" id="KW-1133">Transmembrane helix</keyword>
<sequence>MTSPDRPAPSAPADTSLANRYGGQKRRLPRGAKRAIVGGALAVGIGFLAWVSTSNSLSSVTFKDIGYSTPDATVAEVDFQVTREPGTPVKCAVKALDSKYAVVGWKVVDVPFTAPEGAEDTVDGGRTVSQRVTVRTESLSVSGVVDSCWATDGSSPKM</sequence>
<evidence type="ECO:0008006" key="5">
    <source>
        <dbReference type="Google" id="ProtNLM"/>
    </source>
</evidence>
<keyword evidence="2" id="KW-0812">Transmembrane</keyword>
<protein>
    <recommendedName>
        <fullName evidence="5">DUF4307 domain-containing protein</fullName>
    </recommendedName>
</protein>
<dbReference type="AlphaFoldDB" id="A0A0V8IJR6"/>
<dbReference type="InterPro" id="IPR025443">
    <property type="entry name" value="DUF4307"/>
</dbReference>
<dbReference type="RefSeq" id="WP_058268666.1">
    <property type="nucleotide sequence ID" value="NZ_FMAZ01000005.1"/>
</dbReference>
<keyword evidence="2" id="KW-0472">Membrane</keyword>
<evidence type="ECO:0000256" key="1">
    <source>
        <dbReference type="SAM" id="MobiDB-lite"/>
    </source>
</evidence>
<dbReference type="OrthoDB" id="4793644at2"/>
<proteinExistence type="predicted"/>